<name>A0A829WSC3_GLUOY</name>
<feature type="transmembrane region" description="Helical" evidence="1">
    <location>
        <begin position="23"/>
        <end position="45"/>
    </location>
</feature>
<dbReference type="Proteomes" id="UP000484858">
    <property type="component" value="Unassembled WGS sequence"/>
</dbReference>
<keyword evidence="1" id="KW-0812">Transmembrane</keyword>
<keyword evidence="1" id="KW-0472">Membrane</keyword>
<keyword evidence="1" id="KW-1133">Transmembrane helix</keyword>
<feature type="transmembrane region" description="Helical" evidence="1">
    <location>
        <begin position="57"/>
        <end position="76"/>
    </location>
</feature>
<organism evidence="2 3">
    <name type="scientific">Gluconobacter oxydans NBRC 3293</name>
    <dbReference type="NCBI Taxonomy" id="1315969"/>
    <lineage>
        <taxon>Bacteria</taxon>
        <taxon>Pseudomonadati</taxon>
        <taxon>Pseudomonadota</taxon>
        <taxon>Alphaproteobacteria</taxon>
        <taxon>Acetobacterales</taxon>
        <taxon>Acetobacteraceae</taxon>
        <taxon>Gluconobacter</taxon>
    </lineage>
</organism>
<accession>A0A829WSC3</accession>
<dbReference type="EMBL" id="BARJ01000003">
    <property type="protein sequence ID" value="GEM16073.1"/>
    <property type="molecule type" value="Genomic_DNA"/>
</dbReference>
<reference evidence="2 3" key="1">
    <citation type="submission" date="2013-04" db="EMBL/GenBank/DDBJ databases">
        <title>Gluconobacter oxydans NBRC 3293 whole genome sequence.</title>
        <authorList>
            <person name="Matsutani M."/>
            <person name="Yakushi T."/>
            <person name="Matsushita K."/>
        </authorList>
    </citation>
    <scope>NUCLEOTIDE SEQUENCE [LARGE SCALE GENOMIC DNA]</scope>
    <source>
        <strain evidence="2 3">NBRC 3293</strain>
    </source>
</reference>
<dbReference type="AlphaFoldDB" id="A0A829WSC3"/>
<evidence type="ECO:0008006" key="4">
    <source>
        <dbReference type="Google" id="ProtNLM"/>
    </source>
</evidence>
<sequence>MTDTVQEPRNAPLDGRGWAGKGLAGLVLGATLATGLMGVFGLLFHADAQFRTAAAQILRWFPGPVWGVVLALSFLFRTPVRAWTTLGVLNGVVWAAYLLLRGILV</sequence>
<proteinExistence type="predicted"/>
<feature type="transmembrane region" description="Helical" evidence="1">
    <location>
        <begin position="82"/>
        <end position="100"/>
    </location>
</feature>
<evidence type="ECO:0000256" key="1">
    <source>
        <dbReference type="SAM" id="Phobius"/>
    </source>
</evidence>
<evidence type="ECO:0000313" key="3">
    <source>
        <dbReference type="Proteomes" id="UP000484858"/>
    </source>
</evidence>
<evidence type="ECO:0000313" key="2">
    <source>
        <dbReference type="EMBL" id="GEM16073.1"/>
    </source>
</evidence>
<protein>
    <recommendedName>
        <fullName evidence="4">Transmembrane protein</fullName>
    </recommendedName>
</protein>
<gene>
    <name evidence="2" type="ORF">NBRC3293_0570</name>
</gene>
<dbReference type="RefSeq" id="WP_254060572.1">
    <property type="nucleotide sequence ID" value="NZ_BARJ01000003.1"/>
</dbReference>
<comment type="caution">
    <text evidence="2">The sequence shown here is derived from an EMBL/GenBank/DDBJ whole genome shotgun (WGS) entry which is preliminary data.</text>
</comment>